<evidence type="ECO:0000256" key="4">
    <source>
        <dbReference type="ARBA" id="ARBA00023082"/>
    </source>
</evidence>
<keyword evidence="11" id="KW-0808">Transferase</keyword>
<evidence type="ECO:0000313" key="12">
    <source>
        <dbReference type="Proteomes" id="UP001344658"/>
    </source>
</evidence>
<evidence type="ECO:0000259" key="10">
    <source>
        <dbReference type="Pfam" id="PF12680"/>
    </source>
</evidence>
<dbReference type="Proteomes" id="UP001344658">
    <property type="component" value="Unassembled WGS sequence"/>
</dbReference>
<keyword evidence="11" id="KW-0548">Nucleotidyltransferase</keyword>
<evidence type="ECO:0000256" key="5">
    <source>
        <dbReference type="ARBA" id="ARBA00023125"/>
    </source>
</evidence>
<dbReference type="PROSITE" id="PS01063">
    <property type="entry name" value="SIGMA70_ECF"/>
    <property type="match status" value="1"/>
</dbReference>
<dbReference type="InterPro" id="IPR014284">
    <property type="entry name" value="RNA_pol_sigma-70_dom"/>
</dbReference>
<keyword evidence="6 7" id="KW-0804">Transcription</keyword>
<reference evidence="11 12" key="1">
    <citation type="submission" date="2023-12" db="EMBL/GenBank/DDBJ databases">
        <title>Streptomyces sp. V4-01.</title>
        <authorList>
            <person name="Somphong A."/>
            <person name="Phongsopitanun W."/>
        </authorList>
    </citation>
    <scope>NUCLEOTIDE SEQUENCE [LARGE SCALE GENOMIC DNA]</scope>
    <source>
        <strain evidence="11 12">V4-01</strain>
    </source>
</reference>
<dbReference type="NCBIfam" id="TIGR02960">
    <property type="entry name" value="SigX5"/>
    <property type="match status" value="1"/>
</dbReference>
<dbReference type="NCBIfam" id="NF006089">
    <property type="entry name" value="PRK08241.1"/>
    <property type="match status" value="1"/>
</dbReference>
<feature type="domain" description="RNA polymerase sigma-70 region 2" evidence="8">
    <location>
        <begin position="33"/>
        <end position="96"/>
    </location>
</feature>
<dbReference type="PANTHER" id="PTHR43133:SF65">
    <property type="entry name" value="ECF RNA POLYMERASE SIGMA FACTOR SIGG"/>
    <property type="match status" value="1"/>
</dbReference>
<dbReference type="SUPFAM" id="SSF88946">
    <property type="entry name" value="Sigma2 domain of RNA polymerase sigma factors"/>
    <property type="match status" value="1"/>
</dbReference>
<dbReference type="GO" id="GO:0003899">
    <property type="term" value="F:DNA-directed RNA polymerase activity"/>
    <property type="evidence" value="ECO:0007669"/>
    <property type="project" value="UniProtKB-EC"/>
</dbReference>
<evidence type="ECO:0000259" key="9">
    <source>
        <dbReference type="Pfam" id="PF08281"/>
    </source>
</evidence>
<keyword evidence="3 7" id="KW-0805">Transcription regulation</keyword>
<dbReference type="PANTHER" id="PTHR43133">
    <property type="entry name" value="RNA POLYMERASE ECF-TYPE SIGMA FACTO"/>
    <property type="match status" value="1"/>
</dbReference>
<dbReference type="InterPro" id="IPR037401">
    <property type="entry name" value="SnoaL-like"/>
</dbReference>
<dbReference type="Pfam" id="PF08281">
    <property type="entry name" value="Sigma70_r4_2"/>
    <property type="match status" value="1"/>
</dbReference>
<dbReference type="Pfam" id="PF04542">
    <property type="entry name" value="Sigma70_r2"/>
    <property type="match status" value="1"/>
</dbReference>
<dbReference type="InterPro" id="IPR014305">
    <property type="entry name" value="RNA_pol_sigma-G_actinobac"/>
</dbReference>
<dbReference type="SUPFAM" id="SSF88659">
    <property type="entry name" value="Sigma3 and sigma4 domains of RNA polymerase sigma factors"/>
    <property type="match status" value="1"/>
</dbReference>
<sequence length="336" mass="37197">MGRSRTRLSRVEEGAAVAAARQGDEQAFSALTEECRRELHLHCYRMLGSFDDAEDLVQETFLRAWRKREGFRGQSTFRAWLYRIATNACLDHLDRHPRMPAPAAAPGEVPWLQPYPDAGLEPAAPSDGEPHAVAVATETIELAYLAAIQHLPPRQRAVLILRDVLGWTANETAATLDGTVASVNSALQRARGTLKECLPDRRLEWRPTEDTSREERAVLRRYMDATRRGDMTALTALLREDARFTMPPTLTRYEGRDAIIAGWRPALVGPDAYTDVRHVVTSVNRTPAVATYSRDGAAGPYTPLGLHVLRVRGPWIVEITAFAADVFPAAGLPATL</sequence>
<dbReference type="InterPro" id="IPR039425">
    <property type="entry name" value="RNA_pol_sigma-70-like"/>
</dbReference>
<keyword evidence="4 7" id="KW-0731">Sigma factor</keyword>
<evidence type="ECO:0000256" key="2">
    <source>
        <dbReference type="ARBA" id="ARBA00011344"/>
    </source>
</evidence>
<feature type="domain" description="RNA polymerase sigma factor 70 region 4 type 2" evidence="9">
    <location>
        <begin position="143"/>
        <end position="193"/>
    </location>
</feature>
<evidence type="ECO:0000256" key="3">
    <source>
        <dbReference type="ARBA" id="ARBA00023015"/>
    </source>
</evidence>
<dbReference type="InterPro" id="IPR036388">
    <property type="entry name" value="WH-like_DNA-bd_sf"/>
</dbReference>
<dbReference type="InterPro" id="IPR000838">
    <property type="entry name" value="RNA_pol_sigma70_ECF_CS"/>
</dbReference>
<evidence type="ECO:0000256" key="6">
    <source>
        <dbReference type="ARBA" id="ARBA00023163"/>
    </source>
</evidence>
<dbReference type="Gene3D" id="1.10.10.10">
    <property type="entry name" value="Winged helix-like DNA-binding domain superfamily/Winged helix DNA-binding domain"/>
    <property type="match status" value="1"/>
</dbReference>
<evidence type="ECO:0000256" key="7">
    <source>
        <dbReference type="RuleBase" id="RU000716"/>
    </source>
</evidence>
<name>A0ABU7PDI8_9ACTN</name>
<dbReference type="InterPro" id="IPR032710">
    <property type="entry name" value="NTF2-like_dom_sf"/>
</dbReference>
<dbReference type="Gene3D" id="1.10.1740.10">
    <property type="match status" value="1"/>
</dbReference>
<comment type="subunit">
    <text evidence="2">Interacts transiently with the RNA polymerase catalytic core formed by RpoA, RpoB, RpoC and RpoZ (2 alpha, 1 beta, 1 beta' and 1 omega subunit) to form the RNA polymerase holoenzyme that can initiate transcription.</text>
</comment>
<dbReference type="Gene3D" id="3.10.450.50">
    <property type="match status" value="1"/>
</dbReference>
<evidence type="ECO:0000259" key="8">
    <source>
        <dbReference type="Pfam" id="PF04542"/>
    </source>
</evidence>
<dbReference type="InterPro" id="IPR013325">
    <property type="entry name" value="RNA_pol_sigma_r2"/>
</dbReference>
<dbReference type="InterPro" id="IPR013324">
    <property type="entry name" value="RNA_pol_sigma_r3/r4-like"/>
</dbReference>
<accession>A0ABU7PDI8</accession>
<evidence type="ECO:0000313" key="11">
    <source>
        <dbReference type="EMBL" id="MEE4543379.1"/>
    </source>
</evidence>
<dbReference type="RefSeq" id="WP_330795732.1">
    <property type="nucleotide sequence ID" value="NZ_JAZEWV010000010.1"/>
</dbReference>
<gene>
    <name evidence="11" type="ORF">V2S66_15540</name>
</gene>
<proteinExistence type="inferred from homology"/>
<dbReference type="InterPro" id="IPR007627">
    <property type="entry name" value="RNA_pol_sigma70_r2"/>
</dbReference>
<dbReference type="CDD" id="cd06171">
    <property type="entry name" value="Sigma70_r4"/>
    <property type="match status" value="1"/>
</dbReference>
<organism evidence="11 12">
    <name type="scientific">Actinacidiphila polyblastidii</name>
    <dbReference type="NCBI Taxonomy" id="3110430"/>
    <lineage>
        <taxon>Bacteria</taxon>
        <taxon>Bacillati</taxon>
        <taxon>Actinomycetota</taxon>
        <taxon>Actinomycetes</taxon>
        <taxon>Kitasatosporales</taxon>
        <taxon>Streptomycetaceae</taxon>
        <taxon>Actinacidiphila</taxon>
    </lineage>
</organism>
<dbReference type="SUPFAM" id="SSF54427">
    <property type="entry name" value="NTF2-like"/>
    <property type="match status" value="1"/>
</dbReference>
<dbReference type="EMBL" id="JAZEWV010000010">
    <property type="protein sequence ID" value="MEE4543379.1"/>
    <property type="molecule type" value="Genomic_DNA"/>
</dbReference>
<dbReference type="InterPro" id="IPR013249">
    <property type="entry name" value="RNA_pol_sigma70_r4_t2"/>
</dbReference>
<keyword evidence="5 7" id="KW-0238">DNA-binding</keyword>
<keyword evidence="12" id="KW-1185">Reference proteome</keyword>
<dbReference type="NCBIfam" id="TIGR02937">
    <property type="entry name" value="sigma70-ECF"/>
    <property type="match status" value="1"/>
</dbReference>
<evidence type="ECO:0000256" key="1">
    <source>
        <dbReference type="ARBA" id="ARBA00010641"/>
    </source>
</evidence>
<comment type="caution">
    <text evidence="11">The sequence shown here is derived from an EMBL/GenBank/DDBJ whole genome shotgun (WGS) entry which is preliminary data.</text>
</comment>
<protein>
    <recommendedName>
        <fullName evidence="7">RNA polymerase sigma factor</fullName>
    </recommendedName>
</protein>
<feature type="domain" description="SnoaL-like" evidence="10">
    <location>
        <begin position="219"/>
        <end position="318"/>
    </location>
</feature>
<dbReference type="Pfam" id="PF12680">
    <property type="entry name" value="SnoaL_2"/>
    <property type="match status" value="1"/>
</dbReference>
<comment type="similarity">
    <text evidence="1 7">Belongs to the sigma-70 factor family. ECF subfamily.</text>
</comment>